<protein>
    <submittedName>
        <fullName evidence="2">LAFE_0G08350g1_1</fullName>
    </submittedName>
</protein>
<dbReference type="Proteomes" id="UP000190831">
    <property type="component" value="Chromosome G"/>
</dbReference>
<organism evidence="2 3">
    <name type="scientific">Lachancea fermentati</name>
    <name type="common">Zygosaccharomyces fermentati</name>
    <dbReference type="NCBI Taxonomy" id="4955"/>
    <lineage>
        <taxon>Eukaryota</taxon>
        <taxon>Fungi</taxon>
        <taxon>Dikarya</taxon>
        <taxon>Ascomycota</taxon>
        <taxon>Saccharomycotina</taxon>
        <taxon>Saccharomycetes</taxon>
        <taxon>Saccharomycetales</taxon>
        <taxon>Saccharomycetaceae</taxon>
        <taxon>Lachancea</taxon>
    </lineage>
</organism>
<name>A0A1G4MHM2_LACFM</name>
<dbReference type="AlphaFoldDB" id="A0A1G4MHM2"/>
<evidence type="ECO:0000313" key="2">
    <source>
        <dbReference type="EMBL" id="SCW03344.1"/>
    </source>
</evidence>
<feature type="signal peptide" evidence="1">
    <location>
        <begin position="1"/>
        <end position="19"/>
    </location>
</feature>
<gene>
    <name evidence="2" type="ORF">LAFE_0G08350G</name>
</gene>
<sequence length="176" mass="18060">MKFSTVLSGLVTACSFTNAFYASGFTNGTTTTLIPSSDNNAASTELTTNTYDSTSTITLMTTVTVSGSSSASSGSISLPNIDGKLVSGASSDQWSYTTSTSYVTETYTASGTSLATTVSAVEMRIAIGTSSPASCVPETVTVTEYQTTQYVTVTAGSDYPTALTSSVRYSNSTATN</sequence>
<dbReference type="OMA" id="CSFTNAF"/>
<keyword evidence="1" id="KW-0732">Signal</keyword>
<proteinExistence type="predicted"/>
<evidence type="ECO:0000256" key="1">
    <source>
        <dbReference type="SAM" id="SignalP"/>
    </source>
</evidence>
<dbReference type="EMBL" id="LT598486">
    <property type="protein sequence ID" value="SCW03344.1"/>
    <property type="molecule type" value="Genomic_DNA"/>
</dbReference>
<feature type="chain" id="PRO_5009237392" evidence="1">
    <location>
        <begin position="20"/>
        <end position="176"/>
    </location>
</feature>
<reference evidence="2 3" key="1">
    <citation type="submission" date="2016-03" db="EMBL/GenBank/DDBJ databases">
        <authorList>
            <person name="Devillers H."/>
        </authorList>
    </citation>
    <scope>NUCLEOTIDE SEQUENCE [LARGE SCALE GENOMIC DNA]</scope>
    <source>
        <strain evidence="2">CBS 6772</strain>
    </source>
</reference>
<evidence type="ECO:0000313" key="3">
    <source>
        <dbReference type="Proteomes" id="UP000190831"/>
    </source>
</evidence>
<keyword evidence="3" id="KW-1185">Reference proteome</keyword>
<accession>A0A1G4MHM2</accession>